<dbReference type="InterPro" id="IPR006566">
    <property type="entry name" value="FBD"/>
</dbReference>
<dbReference type="Proteomes" id="UP000694864">
    <property type="component" value="Chromosome 18"/>
</dbReference>
<organism evidence="2 3">
    <name type="scientific">Camelina sativa</name>
    <name type="common">False flax</name>
    <name type="synonym">Myagrum sativum</name>
    <dbReference type="NCBI Taxonomy" id="90675"/>
    <lineage>
        <taxon>Eukaryota</taxon>
        <taxon>Viridiplantae</taxon>
        <taxon>Streptophyta</taxon>
        <taxon>Embryophyta</taxon>
        <taxon>Tracheophyta</taxon>
        <taxon>Spermatophyta</taxon>
        <taxon>Magnoliopsida</taxon>
        <taxon>eudicotyledons</taxon>
        <taxon>Gunneridae</taxon>
        <taxon>Pentapetalae</taxon>
        <taxon>rosids</taxon>
        <taxon>malvids</taxon>
        <taxon>Brassicales</taxon>
        <taxon>Brassicaceae</taxon>
        <taxon>Camelineae</taxon>
        <taxon>Camelina</taxon>
    </lineage>
</organism>
<dbReference type="GeneID" id="104762929"/>
<dbReference type="PANTHER" id="PTHR31900:SF34">
    <property type="entry name" value="EMB|CAB62440.1-RELATED"/>
    <property type="match status" value="1"/>
</dbReference>
<dbReference type="InterPro" id="IPR050232">
    <property type="entry name" value="FBL13/AtMIF1-like"/>
</dbReference>
<reference evidence="2" key="1">
    <citation type="journal article" date="2014" name="Nat. Commun.">
        <title>The emerging biofuel crop Camelina sativa retains a highly undifferentiated hexaploid genome structure.</title>
        <authorList>
            <person name="Kagale S."/>
            <person name="Koh C."/>
            <person name="Nixon J."/>
            <person name="Bollina V."/>
            <person name="Clarke W.E."/>
            <person name="Tuteja R."/>
            <person name="Spillane C."/>
            <person name="Robinson S.J."/>
            <person name="Links M.G."/>
            <person name="Clarke C."/>
            <person name="Higgins E.E."/>
            <person name="Huebert T."/>
            <person name="Sharpe A.G."/>
            <person name="Parkin I.A."/>
        </authorList>
    </citation>
    <scope>NUCLEOTIDE SEQUENCE [LARGE SCALE GENOMIC DNA]</scope>
    <source>
        <strain evidence="2">cv. DH55</strain>
    </source>
</reference>
<proteinExistence type="predicted"/>
<sequence length="160" mass="19017">MRNDYGEVNLIGDMRELVKANIWTCDSNVFKSLTFAKTLRLTLQDYNKAPYHFGTIFSQLVSLEFRGRCYNWWNFLVNVLQHSPRLQILTLEGCYSEKVWRYRELWSQPSCAPECLYRLKTFKWIEYEGSPIQKEVASYILNNARRLVTAMQLSPLSQKW</sequence>
<protein>
    <submittedName>
        <fullName evidence="3">F-box/FBD/LRR-repeat protein At5g56420-like</fullName>
    </submittedName>
</protein>
<name>A0ABM0XEA5_CAMSA</name>
<evidence type="ECO:0000313" key="3">
    <source>
        <dbReference type="RefSeq" id="XP_010484641.1"/>
    </source>
</evidence>
<evidence type="ECO:0000313" key="2">
    <source>
        <dbReference type="Proteomes" id="UP000694864"/>
    </source>
</evidence>
<evidence type="ECO:0000259" key="1">
    <source>
        <dbReference type="Pfam" id="PF08387"/>
    </source>
</evidence>
<dbReference type="Pfam" id="PF08387">
    <property type="entry name" value="FBD"/>
    <property type="match status" value="1"/>
</dbReference>
<accession>A0ABM0XEA5</accession>
<keyword evidence="2" id="KW-1185">Reference proteome</keyword>
<reference evidence="3" key="2">
    <citation type="submission" date="2025-08" db="UniProtKB">
        <authorList>
            <consortium name="RefSeq"/>
        </authorList>
    </citation>
    <scope>IDENTIFICATION</scope>
    <source>
        <tissue evidence="3">Leaf</tissue>
    </source>
</reference>
<dbReference type="PANTHER" id="PTHR31900">
    <property type="entry name" value="F-BOX/RNI SUPERFAMILY PROTEIN-RELATED"/>
    <property type="match status" value="1"/>
</dbReference>
<dbReference type="RefSeq" id="XP_010484641.1">
    <property type="nucleotide sequence ID" value="XM_010486339.2"/>
</dbReference>
<feature type="domain" description="FBD" evidence="1">
    <location>
        <begin position="108"/>
        <end position="150"/>
    </location>
</feature>
<gene>
    <name evidence="3" type="primary">LOC104762929</name>
</gene>